<keyword evidence="3" id="KW-1185">Reference proteome</keyword>
<feature type="domain" description="Heterokaryon incompatibility" evidence="1">
    <location>
        <begin position="174"/>
        <end position="321"/>
    </location>
</feature>
<dbReference type="InParanoid" id="A0A2J6SJT6"/>
<evidence type="ECO:0000313" key="3">
    <source>
        <dbReference type="Proteomes" id="UP000235371"/>
    </source>
</evidence>
<dbReference type="GeneID" id="36589730"/>
<dbReference type="Pfam" id="PF06985">
    <property type="entry name" value="HET"/>
    <property type="match status" value="1"/>
</dbReference>
<evidence type="ECO:0000259" key="1">
    <source>
        <dbReference type="Pfam" id="PF06985"/>
    </source>
</evidence>
<sequence>MDLSQLRKFQLTKGCAKCDDISDSLMAPYEKPLSFNIGSVEELSSMPCVAHLDLLELLLTPTILEEPYSTIMIHKLRDPYIRLFADSGEENDYTITSSPGFGLVKKESTGYGRILDSQWIDCTLMEQWKSDCCILHHSKCRRLPNSTFLAPASPNWLVDVSKRCIVAGRPGMTYVALSYVWGAARNFRAMRSNKQQLQNPGALDSGGLDIPRTIRDAMNVVAILREHYLWVDALCIIQDEYSTKQDQLNNMASIYAEATVTIIAKDGSDSSHGLHGVPGSVARNLRQEIFKLSNEREAIVHPWSVDKKFTPWASRGWTFQEELFSPRKLIFEGQTIRWECSVATWHEDNDFNTITECNDADESQLSQAANLFTEQRPNIEWFGHLIAVYNKREFTYSVDTLNALDGILSSLTTFKGGFVWGLPHMFFDLALLWQPELKLRRRAPKDDDENDILPPSWSWAGWQGGIDTKSWERGLSANEDGSARVSSVVTWYLGDLREEKRELLKNCPSLPFAHTMERLLSCKTKKCFLYLGERQHCRNRAGTFYSLLDKQGKWAGSLRPHHNIPGGEVAHDAGDGMCELVSISKGSVSNSEYIHSSWIDEWYLPERPKLSERYNFHNILWIFWEHGIAYRRGLGRVVEEVWQEQDGDEIMLVLG</sequence>
<dbReference type="PANTHER" id="PTHR33112:SF12">
    <property type="entry name" value="HETEROKARYON INCOMPATIBILITY DOMAIN-CONTAINING PROTEIN"/>
    <property type="match status" value="1"/>
</dbReference>
<dbReference type="RefSeq" id="XP_024727918.1">
    <property type="nucleotide sequence ID" value="XM_024881653.1"/>
</dbReference>
<name>A0A2J6SJT6_9HELO</name>
<protein>
    <submittedName>
        <fullName evidence="2">HET-domain-containing protein</fullName>
    </submittedName>
</protein>
<dbReference type="InterPro" id="IPR010730">
    <property type="entry name" value="HET"/>
</dbReference>
<evidence type="ECO:0000313" key="2">
    <source>
        <dbReference type="EMBL" id="PMD51014.1"/>
    </source>
</evidence>
<dbReference type="OrthoDB" id="5135333at2759"/>
<proteinExistence type="predicted"/>
<organism evidence="2 3">
    <name type="scientific">Hyaloscypha bicolor E</name>
    <dbReference type="NCBI Taxonomy" id="1095630"/>
    <lineage>
        <taxon>Eukaryota</taxon>
        <taxon>Fungi</taxon>
        <taxon>Dikarya</taxon>
        <taxon>Ascomycota</taxon>
        <taxon>Pezizomycotina</taxon>
        <taxon>Leotiomycetes</taxon>
        <taxon>Helotiales</taxon>
        <taxon>Hyaloscyphaceae</taxon>
        <taxon>Hyaloscypha</taxon>
        <taxon>Hyaloscypha bicolor</taxon>
    </lineage>
</organism>
<dbReference type="STRING" id="1095630.A0A2J6SJT6"/>
<dbReference type="PANTHER" id="PTHR33112">
    <property type="entry name" value="DOMAIN PROTEIN, PUTATIVE-RELATED"/>
    <property type="match status" value="1"/>
</dbReference>
<reference evidence="2 3" key="1">
    <citation type="submission" date="2016-04" db="EMBL/GenBank/DDBJ databases">
        <title>A degradative enzymes factory behind the ericoid mycorrhizal symbiosis.</title>
        <authorList>
            <consortium name="DOE Joint Genome Institute"/>
            <person name="Martino E."/>
            <person name="Morin E."/>
            <person name="Grelet G."/>
            <person name="Kuo A."/>
            <person name="Kohler A."/>
            <person name="Daghino S."/>
            <person name="Barry K."/>
            <person name="Choi C."/>
            <person name="Cichocki N."/>
            <person name="Clum A."/>
            <person name="Copeland A."/>
            <person name="Hainaut M."/>
            <person name="Haridas S."/>
            <person name="Labutti K."/>
            <person name="Lindquist E."/>
            <person name="Lipzen A."/>
            <person name="Khouja H.-R."/>
            <person name="Murat C."/>
            <person name="Ohm R."/>
            <person name="Olson A."/>
            <person name="Spatafora J."/>
            <person name="Veneault-Fourrey C."/>
            <person name="Henrissat B."/>
            <person name="Grigoriev I."/>
            <person name="Martin F."/>
            <person name="Perotto S."/>
        </authorList>
    </citation>
    <scope>NUCLEOTIDE SEQUENCE [LARGE SCALE GENOMIC DNA]</scope>
    <source>
        <strain evidence="2 3">E</strain>
    </source>
</reference>
<dbReference type="AlphaFoldDB" id="A0A2J6SJT6"/>
<dbReference type="Proteomes" id="UP000235371">
    <property type="component" value="Unassembled WGS sequence"/>
</dbReference>
<accession>A0A2J6SJT6</accession>
<gene>
    <name evidence="2" type="ORF">K444DRAFT_620196</name>
</gene>
<dbReference type="EMBL" id="KZ613912">
    <property type="protein sequence ID" value="PMD51014.1"/>
    <property type="molecule type" value="Genomic_DNA"/>
</dbReference>